<reference evidence="1" key="1">
    <citation type="journal article" date="2011" name="Plant Physiol.">
        <title>Comprehensive sequence analysis of 24,783 barley full-length cDNAs derived from 12 clone libraries.</title>
        <authorList>
            <person name="Matsumoto T."/>
            <person name="Tanaka T."/>
            <person name="Sakai H."/>
            <person name="Amano N."/>
            <person name="Kanamori H."/>
            <person name="Kurita K."/>
            <person name="Kikuta A."/>
            <person name="Kamiya K."/>
            <person name="Yamamoto M."/>
            <person name="Ikawa H."/>
            <person name="Fujii N."/>
            <person name="Hori K."/>
            <person name="Itoh T."/>
            <person name="Sato K."/>
        </authorList>
    </citation>
    <scope>NUCLEOTIDE SEQUENCE</scope>
    <source>
        <tissue evidence="1">Flower</tissue>
    </source>
</reference>
<proteinExistence type="evidence at transcript level"/>
<accession>F2E978</accession>
<sequence length="86" mass="9780">MARRSLWPARSGLELRLLQGAVPRRPRCKEACWKQRGGGSMRRLGRCVRGRRGLRELGAWAALVAQMLTRAQARELHQCEIDRTGV</sequence>
<dbReference type="EMBL" id="AK372703">
    <property type="protein sequence ID" value="BAK03900.1"/>
    <property type="molecule type" value="mRNA"/>
</dbReference>
<protein>
    <submittedName>
        <fullName evidence="1">Predicted protein</fullName>
    </submittedName>
</protein>
<dbReference type="AlphaFoldDB" id="F2E978"/>
<evidence type="ECO:0000313" key="1">
    <source>
        <dbReference type="EMBL" id="BAK03900.1"/>
    </source>
</evidence>
<organism evidence="1">
    <name type="scientific">Hordeum vulgare subsp. vulgare</name>
    <name type="common">Domesticated barley</name>
    <dbReference type="NCBI Taxonomy" id="112509"/>
    <lineage>
        <taxon>Eukaryota</taxon>
        <taxon>Viridiplantae</taxon>
        <taxon>Streptophyta</taxon>
        <taxon>Embryophyta</taxon>
        <taxon>Tracheophyta</taxon>
        <taxon>Spermatophyta</taxon>
        <taxon>Magnoliopsida</taxon>
        <taxon>Liliopsida</taxon>
        <taxon>Poales</taxon>
        <taxon>Poaceae</taxon>
        <taxon>BOP clade</taxon>
        <taxon>Pooideae</taxon>
        <taxon>Triticodae</taxon>
        <taxon>Triticeae</taxon>
        <taxon>Hordeinae</taxon>
        <taxon>Hordeum</taxon>
    </lineage>
</organism>
<name>F2E978_HORVV</name>